<feature type="compositionally biased region" description="Polar residues" evidence="1">
    <location>
        <begin position="245"/>
        <end position="254"/>
    </location>
</feature>
<feature type="compositionally biased region" description="Basic and acidic residues" evidence="1">
    <location>
        <begin position="209"/>
        <end position="223"/>
    </location>
</feature>
<evidence type="ECO:0000313" key="3">
    <source>
        <dbReference type="EMBL" id="WAQ85071.1"/>
    </source>
</evidence>
<dbReference type="EMBL" id="CP110425">
    <property type="protein sequence ID" value="WAQ85071.1"/>
    <property type="molecule type" value="Genomic_DNA"/>
</dbReference>
<protein>
    <recommendedName>
        <fullName evidence="2">Myb/SANT-like domain-containing protein</fullName>
    </recommendedName>
</protein>
<keyword evidence="4" id="KW-1185">Reference proteome</keyword>
<organism evidence="3 4">
    <name type="scientific">Puccinia triticina</name>
    <dbReference type="NCBI Taxonomy" id="208348"/>
    <lineage>
        <taxon>Eukaryota</taxon>
        <taxon>Fungi</taxon>
        <taxon>Dikarya</taxon>
        <taxon>Basidiomycota</taxon>
        <taxon>Pucciniomycotina</taxon>
        <taxon>Pucciniomycetes</taxon>
        <taxon>Pucciniales</taxon>
        <taxon>Pucciniaceae</taxon>
        <taxon>Puccinia</taxon>
    </lineage>
</organism>
<dbReference type="GeneID" id="77810323"/>
<evidence type="ECO:0000313" key="4">
    <source>
        <dbReference type="Proteomes" id="UP001164743"/>
    </source>
</evidence>
<feature type="compositionally biased region" description="Basic and acidic residues" evidence="1">
    <location>
        <begin position="160"/>
        <end position="174"/>
    </location>
</feature>
<dbReference type="Proteomes" id="UP001164743">
    <property type="component" value="Chromosome 5A"/>
</dbReference>
<dbReference type="RefSeq" id="XP_053020626.1">
    <property type="nucleotide sequence ID" value="XM_053169428.1"/>
</dbReference>
<dbReference type="InterPro" id="IPR024752">
    <property type="entry name" value="Myb/SANT-like_dom"/>
</dbReference>
<dbReference type="PANTHER" id="PTHR46929:SF3">
    <property type="entry name" value="MYB_SANT-LIKE DOMAIN-CONTAINING PROTEIN"/>
    <property type="match status" value="1"/>
</dbReference>
<proteinExistence type="predicted"/>
<name>A0ABY7CIN1_9BASI</name>
<reference evidence="3" key="1">
    <citation type="submission" date="2022-10" db="EMBL/GenBank/DDBJ databases">
        <title>Puccinia triticina Genome sequencing and assembly.</title>
        <authorList>
            <person name="Li C."/>
        </authorList>
    </citation>
    <scope>NUCLEOTIDE SEQUENCE</scope>
    <source>
        <strain evidence="3">Pt15</strain>
    </source>
</reference>
<feature type="region of interest" description="Disordered" evidence="1">
    <location>
        <begin position="134"/>
        <end position="181"/>
    </location>
</feature>
<feature type="compositionally biased region" description="Polar residues" evidence="1">
    <location>
        <begin position="139"/>
        <end position="152"/>
    </location>
</feature>
<accession>A0ABY7CIN1</accession>
<dbReference type="PANTHER" id="PTHR46929">
    <property type="entry name" value="EXPRESSED PROTEIN"/>
    <property type="match status" value="1"/>
</dbReference>
<dbReference type="Pfam" id="PF12776">
    <property type="entry name" value="Myb_DNA-bind_3"/>
    <property type="match status" value="1"/>
</dbReference>
<evidence type="ECO:0000256" key="1">
    <source>
        <dbReference type="SAM" id="MobiDB-lite"/>
    </source>
</evidence>
<evidence type="ECO:0000259" key="2">
    <source>
        <dbReference type="Pfam" id="PF12776"/>
    </source>
</evidence>
<gene>
    <name evidence="3" type="ORF">PtA15_5A645</name>
</gene>
<feature type="compositionally biased region" description="Basic and acidic residues" evidence="1">
    <location>
        <begin position="297"/>
        <end position="307"/>
    </location>
</feature>
<feature type="compositionally biased region" description="Polar residues" evidence="1">
    <location>
        <begin position="262"/>
        <end position="276"/>
    </location>
</feature>
<feature type="region of interest" description="Disordered" evidence="1">
    <location>
        <begin position="202"/>
        <end position="328"/>
    </location>
</feature>
<sequence length="395" mass="43807">MGDKSSPPDKKTPPHWWTAARRTKLLELIDEQIEGGKIQHTAWNSIRAKFNKSIGANQTVVQLQNQRAYIRDTFLNYRILRHQPGFTWDSKSSTLAADKSAWDRYPHMRSLQNRPFPMYELADRVFRGPDLLPDRGHQSVANKIPASSSAQGPKTVANPKAEHGTAVKEEEVGSKKRASSLVCKDGDSDIEVLEHLADPAALHSKRARKGESAPETNSHDDFIKPIVSAATRGPTSLTREIPYSALSQCRSTTPLEDPPTPQERQSNGVTGKSFHQQIHRAGPTTIRAPEGKSSNGKKREPADEPSKAGDCASNSAETAPREDGRADPLAPLLQDSVSARALKSLADLFLDQVDERHYIRFVRVLENHEKAAVFLVLVHTSNKSICLQWLDDCVR</sequence>
<feature type="domain" description="Myb/SANT-like" evidence="2">
    <location>
        <begin position="17"/>
        <end position="105"/>
    </location>
</feature>